<proteinExistence type="predicted"/>
<sequence>MYVSQSKQNRLYIEYMVQHWYSRVCKNAHRVHHFSIKHIFPFSRPILGFIQL</sequence>
<dbReference type="AlphaFoldDB" id="A0A0E9VL41"/>
<reference evidence="1" key="1">
    <citation type="submission" date="2014-11" db="EMBL/GenBank/DDBJ databases">
        <authorList>
            <person name="Amaro Gonzalez C."/>
        </authorList>
    </citation>
    <scope>NUCLEOTIDE SEQUENCE</scope>
</reference>
<reference evidence="1" key="2">
    <citation type="journal article" date="2015" name="Fish Shellfish Immunol.">
        <title>Early steps in the European eel (Anguilla anguilla)-Vibrio vulnificus interaction in the gills: Role of the RtxA13 toxin.</title>
        <authorList>
            <person name="Callol A."/>
            <person name="Pajuelo D."/>
            <person name="Ebbesson L."/>
            <person name="Teles M."/>
            <person name="MacKenzie S."/>
            <person name="Amaro C."/>
        </authorList>
    </citation>
    <scope>NUCLEOTIDE SEQUENCE</scope>
</reference>
<name>A0A0E9VL41_ANGAN</name>
<dbReference type="EMBL" id="GBXM01030432">
    <property type="protein sequence ID" value="JAH78145.1"/>
    <property type="molecule type" value="Transcribed_RNA"/>
</dbReference>
<accession>A0A0E9VL41</accession>
<protein>
    <submittedName>
        <fullName evidence="1">Uncharacterized protein</fullName>
    </submittedName>
</protein>
<organism evidence="1">
    <name type="scientific">Anguilla anguilla</name>
    <name type="common">European freshwater eel</name>
    <name type="synonym">Muraena anguilla</name>
    <dbReference type="NCBI Taxonomy" id="7936"/>
    <lineage>
        <taxon>Eukaryota</taxon>
        <taxon>Metazoa</taxon>
        <taxon>Chordata</taxon>
        <taxon>Craniata</taxon>
        <taxon>Vertebrata</taxon>
        <taxon>Euteleostomi</taxon>
        <taxon>Actinopterygii</taxon>
        <taxon>Neopterygii</taxon>
        <taxon>Teleostei</taxon>
        <taxon>Anguilliformes</taxon>
        <taxon>Anguillidae</taxon>
        <taxon>Anguilla</taxon>
    </lineage>
</organism>
<evidence type="ECO:0000313" key="1">
    <source>
        <dbReference type="EMBL" id="JAH78145.1"/>
    </source>
</evidence>